<organism evidence="2">
    <name type="scientific">Kwoniella bestiolae CBS 10118</name>
    <dbReference type="NCBI Taxonomy" id="1296100"/>
    <lineage>
        <taxon>Eukaryota</taxon>
        <taxon>Fungi</taxon>
        <taxon>Dikarya</taxon>
        <taxon>Basidiomycota</taxon>
        <taxon>Agaricomycotina</taxon>
        <taxon>Tremellomycetes</taxon>
        <taxon>Tremellales</taxon>
        <taxon>Cryptococcaceae</taxon>
        <taxon>Kwoniella</taxon>
    </lineage>
</organism>
<dbReference type="EMBL" id="KI894022">
    <property type="protein sequence ID" value="OCF24389.1"/>
    <property type="molecule type" value="Genomic_DNA"/>
</dbReference>
<protein>
    <submittedName>
        <fullName evidence="2">Claudin family protein</fullName>
    </submittedName>
</protein>
<dbReference type="GO" id="GO:0051285">
    <property type="term" value="C:cell cortex of cell tip"/>
    <property type="evidence" value="ECO:0007669"/>
    <property type="project" value="TreeGrafter"/>
</dbReference>
<dbReference type="GO" id="GO:0005886">
    <property type="term" value="C:plasma membrane"/>
    <property type="evidence" value="ECO:0007669"/>
    <property type="project" value="InterPro"/>
</dbReference>
<accession>A0A1B9G044</accession>
<dbReference type="Proteomes" id="UP000092730">
    <property type="component" value="Chromosome 5"/>
</dbReference>
<evidence type="ECO:0000313" key="2">
    <source>
        <dbReference type="EMBL" id="OCF24389.1"/>
    </source>
</evidence>
<reference evidence="2" key="3">
    <citation type="submission" date="2014-01" db="EMBL/GenBank/DDBJ databases">
        <title>Evolution of pathogenesis and genome organization in the Tremellales.</title>
        <authorList>
            <person name="Cuomo C."/>
            <person name="Litvintseva A."/>
            <person name="Heitman J."/>
            <person name="Chen Y."/>
            <person name="Sun S."/>
            <person name="Springer D."/>
            <person name="Dromer F."/>
            <person name="Young S."/>
            <person name="Zeng Q."/>
            <person name="Chapman S."/>
            <person name="Gujja S."/>
            <person name="Saif S."/>
            <person name="Birren B."/>
        </authorList>
    </citation>
    <scope>NUCLEOTIDE SEQUENCE</scope>
    <source>
        <strain evidence="2">CBS 10118</strain>
    </source>
</reference>
<dbReference type="AlphaFoldDB" id="A0A1B9G044"/>
<dbReference type="OrthoDB" id="3349852at2759"/>
<dbReference type="InterPro" id="IPR009571">
    <property type="entry name" value="SUR7/Rim9-like_fungi"/>
</dbReference>
<feature type="transmembrane region" description="Helical" evidence="1">
    <location>
        <begin position="231"/>
        <end position="254"/>
    </location>
</feature>
<reference evidence="3" key="2">
    <citation type="submission" date="2013-07" db="EMBL/GenBank/DDBJ databases">
        <authorList>
            <consortium name="The Broad Institute Genome Sequencing Platform"/>
            <person name="Cuomo C."/>
            <person name="Litvintseva A."/>
            <person name="Chen Y."/>
            <person name="Heitman J."/>
            <person name="Sun S."/>
            <person name="Springer D."/>
            <person name="Dromer F."/>
            <person name="Young S.K."/>
            <person name="Zeng Q."/>
            <person name="Gargeya S."/>
            <person name="Fitzgerald M."/>
            <person name="Abouelleil A."/>
            <person name="Alvarado L."/>
            <person name="Berlin A.M."/>
            <person name="Chapman S.B."/>
            <person name="Dewar J."/>
            <person name="Goldberg J."/>
            <person name="Griggs A."/>
            <person name="Gujja S."/>
            <person name="Hansen M."/>
            <person name="Howarth C."/>
            <person name="Imamovic A."/>
            <person name="Larimer J."/>
            <person name="McCowan C."/>
            <person name="Murphy C."/>
            <person name="Pearson M."/>
            <person name="Priest M."/>
            <person name="Roberts A."/>
            <person name="Saif S."/>
            <person name="Shea T."/>
            <person name="Sykes S."/>
            <person name="Wortman J."/>
            <person name="Nusbaum C."/>
            <person name="Birren B."/>
        </authorList>
    </citation>
    <scope>NUCLEOTIDE SEQUENCE</scope>
    <source>
        <strain evidence="3">CBS 10118</strain>
    </source>
</reference>
<proteinExistence type="predicted"/>
<dbReference type="Pfam" id="PF06687">
    <property type="entry name" value="SUR7"/>
    <property type="match status" value="1"/>
</dbReference>
<dbReference type="InterPro" id="IPR052413">
    <property type="entry name" value="SUR7_domain"/>
</dbReference>
<evidence type="ECO:0000256" key="1">
    <source>
        <dbReference type="SAM" id="Phobius"/>
    </source>
</evidence>
<dbReference type="PANTHER" id="PTHR28019">
    <property type="entry name" value="CELL MEMBRANE PROTEIN YLR413W-RELATED"/>
    <property type="match status" value="1"/>
</dbReference>
<dbReference type="RefSeq" id="XP_019045459.1">
    <property type="nucleotide sequence ID" value="XM_019192462.1"/>
</dbReference>
<keyword evidence="1" id="KW-0812">Transmembrane</keyword>
<reference evidence="2" key="1">
    <citation type="submission" date="2013-07" db="EMBL/GenBank/DDBJ databases">
        <title>The Genome Sequence of Cryptococcus bestiolae CBS10118.</title>
        <authorList>
            <consortium name="The Broad Institute Genome Sequencing Platform"/>
            <person name="Cuomo C."/>
            <person name="Litvintseva A."/>
            <person name="Chen Y."/>
            <person name="Heitman J."/>
            <person name="Sun S."/>
            <person name="Springer D."/>
            <person name="Dromer F."/>
            <person name="Young S.K."/>
            <person name="Zeng Q."/>
            <person name="Gargeya S."/>
            <person name="Fitzgerald M."/>
            <person name="Abouelleil A."/>
            <person name="Alvarado L."/>
            <person name="Berlin A.M."/>
            <person name="Chapman S.B."/>
            <person name="Dewar J."/>
            <person name="Goldberg J."/>
            <person name="Griggs A."/>
            <person name="Gujja S."/>
            <person name="Hansen M."/>
            <person name="Howarth C."/>
            <person name="Imamovic A."/>
            <person name="Larimer J."/>
            <person name="McCowan C."/>
            <person name="Murphy C."/>
            <person name="Pearson M."/>
            <person name="Priest M."/>
            <person name="Roberts A."/>
            <person name="Saif S."/>
            <person name="Shea T."/>
            <person name="Sykes S."/>
            <person name="Wortman J."/>
            <person name="Nusbaum C."/>
            <person name="Birren B."/>
        </authorList>
    </citation>
    <scope>NUCLEOTIDE SEQUENCE [LARGE SCALE GENOMIC DNA]</scope>
    <source>
        <strain evidence="2">CBS 10118</strain>
    </source>
</reference>
<gene>
    <name evidence="2" type="ORF">I302_05849</name>
    <name evidence="3" type="ORF">I302_106885</name>
</gene>
<keyword evidence="1" id="KW-1133">Transmembrane helix</keyword>
<dbReference type="GeneID" id="30210248"/>
<dbReference type="Gene3D" id="1.20.140.150">
    <property type="match status" value="1"/>
</dbReference>
<dbReference type="STRING" id="1296100.A0A1B9G044"/>
<keyword evidence="4" id="KW-1185">Reference proteome</keyword>
<dbReference type="GO" id="GO:0031505">
    <property type="term" value="P:fungal-type cell wall organization"/>
    <property type="evidence" value="ECO:0007669"/>
    <property type="project" value="TreeGrafter"/>
</dbReference>
<dbReference type="EMBL" id="CP144545">
    <property type="protein sequence ID" value="WVW84850.1"/>
    <property type="molecule type" value="Genomic_DNA"/>
</dbReference>
<dbReference type="PANTHER" id="PTHR28019:SF2">
    <property type="entry name" value="CELL MEMBRANE PROTEIN YLR413W-RELATED"/>
    <property type="match status" value="1"/>
</dbReference>
<sequence length="256" mass="27143">MRGEHCIAGATILSAVAIILLVFAHIGQVGSGALVNSIHFMEVNVAAYGNGYQGANNKSAAGLYDSKNEKLGTGKGLRQYYRYGIYKACAYQKDGSGICNATSFAYPAEPLSQILADTPDKFETETRNVITNIKPLPTFGQDGYNHAMTRGGSALIFIGSVLAALALIFGIIKLRISFLIAAICSGLGAFLLMIGAALWTAVIAKDNFVNSIKVRSGASLGINVYAGPSLYLTWIAFALVTLSCAPYVIACCTYRK</sequence>
<reference evidence="3" key="4">
    <citation type="submission" date="2024-02" db="EMBL/GenBank/DDBJ databases">
        <title>Comparative genomics of Cryptococcus and Kwoniella reveals pathogenesis evolution and contrasting modes of karyotype evolution via chromosome fusion or intercentromeric recombination.</title>
        <authorList>
            <person name="Coelho M.A."/>
            <person name="David-Palma M."/>
            <person name="Shea T."/>
            <person name="Bowers K."/>
            <person name="McGinley-Smith S."/>
            <person name="Mohammad A.W."/>
            <person name="Gnirke A."/>
            <person name="Yurkov A.M."/>
            <person name="Nowrousian M."/>
            <person name="Sun S."/>
            <person name="Cuomo C.A."/>
            <person name="Heitman J."/>
        </authorList>
    </citation>
    <scope>NUCLEOTIDE SEQUENCE</scope>
    <source>
        <strain evidence="3">CBS 10118</strain>
    </source>
</reference>
<name>A0A1B9G044_9TREE</name>
<dbReference type="KEGG" id="kbi:30210248"/>
<evidence type="ECO:0000313" key="4">
    <source>
        <dbReference type="Proteomes" id="UP000092730"/>
    </source>
</evidence>
<feature type="transmembrane region" description="Helical" evidence="1">
    <location>
        <begin position="154"/>
        <end position="172"/>
    </location>
</feature>
<keyword evidence="1" id="KW-0472">Membrane</keyword>
<dbReference type="VEuPathDB" id="FungiDB:I302_05849"/>
<feature type="transmembrane region" description="Helical" evidence="1">
    <location>
        <begin position="179"/>
        <end position="204"/>
    </location>
</feature>
<feature type="transmembrane region" description="Helical" evidence="1">
    <location>
        <begin position="7"/>
        <end position="26"/>
    </location>
</feature>
<evidence type="ECO:0000313" key="3">
    <source>
        <dbReference type="EMBL" id="WVW84850.1"/>
    </source>
</evidence>